<gene>
    <name evidence="2" type="ORF">CQW23_12174</name>
</gene>
<reference evidence="2 3" key="1">
    <citation type="journal article" date="2017" name="Genome Biol.">
        <title>New reference genome sequences of hot pepper reveal the massive evolution of plant disease-resistance genes by retroduplication.</title>
        <authorList>
            <person name="Kim S."/>
            <person name="Park J."/>
            <person name="Yeom S.I."/>
            <person name="Kim Y.M."/>
            <person name="Seo E."/>
            <person name="Kim K.T."/>
            <person name="Kim M.S."/>
            <person name="Lee J.M."/>
            <person name="Cheong K."/>
            <person name="Shin H.S."/>
            <person name="Kim S.B."/>
            <person name="Han K."/>
            <person name="Lee J."/>
            <person name="Park M."/>
            <person name="Lee H.A."/>
            <person name="Lee H.Y."/>
            <person name="Lee Y."/>
            <person name="Oh S."/>
            <person name="Lee J.H."/>
            <person name="Choi E."/>
            <person name="Choi E."/>
            <person name="Lee S.E."/>
            <person name="Jeon J."/>
            <person name="Kim H."/>
            <person name="Choi G."/>
            <person name="Song H."/>
            <person name="Lee J."/>
            <person name="Lee S.C."/>
            <person name="Kwon J.K."/>
            <person name="Lee H.Y."/>
            <person name="Koo N."/>
            <person name="Hong Y."/>
            <person name="Kim R.W."/>
            <person name="Kang W.H."/>
            <person name="Huh J.H."/>
            <person name="Kang B.C."/>
            <person name="Yang T.J."/>
            <person name="Lee Y.H."/>
            <person name="Bennetzen J.L."/>
            <person name="Choi D."/>
        </authorList>
    </citation>
    <scope>NUCLEOTIDE SEQUENCE [LARGE SCALE GENOMIC DNA]</scope>
    <source>
        <strain evidence="3">cv. PBC81</strain>
    </source>
</reference>
<keyword evidence="3" id="KW-1185">Reference proteome</keyword>
<comment type="caution">
    <text evidence="2">The sequence shown here is derived from an EMBL/GenBank/DDBJ whole genome shotgun (WGS) entry which is preliminary data.</text>
</comment>
<evidence type="ECO:0000313" key="3">
    <source>
        <dbReference type="Proteomes" id="UP000224567"/>
    </source>
</evidence>
<evidence type="ECO:0000313" key="2">
    <source>
        <dbReference type="EMBL" id="PHT47966.1"/>
    </source>
</evidence>
<proteinExistence type="predicted"/>
<dbReference type="Proteomes" id="UP000224567">
    <property type="component" value="Unassembled WGS sequence"/>
</dbReference>
<reference evidence="3" key="2">
    <citation type="journal article" date="2017" name="J. Anim. Genet.">
        <title>Multiple reference genome sequences of hot pepper reveal the massive evolution of plant disease resistance genes by retroduplication.</title>
        <authorList>
            <person name="Kim S."/>
            <person name="Park J."/>
            <person name="Yeom S.-I."/>
            <person name="Kim Y.-M."/>
            <person name="Seo E."/>
            <person name="Kim K.-T."/>
            <person name="Kim M.-S."/>
            <person name="Lee J.M."/>
            <person name="Cheong K."/>
            <person name="Shin H.-S."/>
            <person name="Kim S.-B."/>
            <person name="Han K."/>
            <person name="Lee J."/>
            <person name="Park M."/>
            <person name="Lee H.-A."/>
            <person name="Lee H.-Y."/>
            <person name="Lee Y."/>
            <person name="Oh S."/>
            <person name="Lee J.H."/>
            <person name="Choi E."/>
            <person name="Choi E."/>
            <person name="Lee S.E."/>
            <person name="Jeon J."/>
            <person name="Kim H."/>
            <person name="Choi G."/>
            <person name="Song H."/>
            <person name="Lee J."/>
            <person name="Lee S.-C."/>
            <person name="Kwon J.-K."/>
            <person name="Lee H.-Y."/>
            <person name="Koo N."/>
            <person name="Hong Y."/>
            <person name="Kim R.W."/>
            <person name="Kang W.-H."/>
            <person name="Huh J.H."/>
            <person name="Kang B.-C."/>
            <person name="Yang T.-J."/>
            <person name="Lee Y.-H."/>
            <person name="Bennetzen J.L."/>
            <person name="Choi D."/>
        </authorList>
    </citation>
    <scope>NUCLEOTIDE SEQUENCE [LARGE SCALE GENOMIC DNA]</scope>
    <source>
        <strain evidence="3">cv. PBC81</strain>
    </source>
</reference>
<evidence type="ECO:0000256" key="1">
    <source>
        <dbReference type="SAM" id="MobiDB-lite"/>
    </source>
</evidence>
<dbReference type="EMBL" id="MLFT02000005">
    <property type="protein sequence ID" value="PHT47966.1"/>
    <property type="molecule type" value="Genomic_DNA"/>
</dbReference>
<dbReference type="OrthoDB" id="676522at2759"/>
<protein>
    <submittedName>
        <fullName evidence="2">Uncharacterized protein</fullName>
    </submittedName>
</protein>
<feature type="compositionally biased region" description="Basic and acidic residues" evidence="1">
    <location>
        <begin position="17"/>
        <end position="27"/>
    </location>
</feature>
<sequence>MSNFQISSSYSKKYSKSKKEEAQSMEKKARKSNRRESSATSLFSMGSPSYGSFTTYERIPSKHSSEGEEVIMAVRRASRIRSHVISP</sequence>
<name>A0A2G2WRT7_CAPBA</name>
<dbReference type="STRING" id="33114.A0A2G2WRT7"/>
<dbReference type="AlphaFoldDB" id="A0A2G2WRT7"/>
<dbReference type="PANTHER" id="PTHR34775">
    <property type="entry name" value="TRANSMEMBRANE PROTEIN"/>
    <property type="match status" value="1"/>
</dbReference>
<feature type="compositionally biased region" description="Polar residues" evidence="1">
    <location>
        <begin position="38"/>
        <end position="54"/>
    </location>
</feature>
<dbReference type="PANTHER" id="PTHR34775:SF4">
    <property type="entry name" value="TRANSMEMBRANE PROTEIN"/>
    <property type="match status" value="1"/>
</dbReference>
<feature type="region of interest" description="Disordered" evidence="1">
    <location>
        <begin position="1"/>
        <end position="54"/>
    </location>
</feature>
<accession>A0A2G2WRT7</accession>
<organism evidence="2 3">
    <name type="scientific">Capsicum baccatum</name>
    <name type="common">Peruvian pepper</name>
    <dbReference type="NCBI Taxonomy" id="33114"/>
    <lineage>
        <taxon>Eukaryota</taxon>
        <taxon>Viridiplantae</taxon>
        <taxon>Streptophyta</taxon>
        <taxon>Embryophyta</taxon>
        <taxon>Tracheophyta</taxon>
        <taxon>Spermatophyta</taxon>
        <taxon>Magnoliopsida</taxon>
        <taxon>eudicotyledons</taxon>
        <taxon>Gunneridae</taxon>
        <taxon>Pentapetalae</taxon>
        <taxon>asterids</taxon>
        <taxon>lamiids</taxon>
        <taxon>Solanales</taxon>
        <taxon>Solanaceae</taxon>
        <taxon>Solanoideae</taxon>
        <taxon>Capsiceae</taxon>
        <taxon>Capsicum</taxon>
    </lineage>
</organism>